<proteinExistence type="inferred from homology"/>
<comment type="cofactor">
    <cofactor evidence="1 7">
        <name>FMN</name>
        <dbReference type="ChEBI" id="CHEBI:58210"/>
    </cofactor>
</comment>
<keyword evidence="10" id="KW-1185">Reference proteome</keyword>
<dbReference type="PROSITE" id="PS00201">
    <property type="entry name" value="FLAVODOXIN"/>
    <property type="match status" value="1"/>
</dbReference>
<dbReference type="RefSeq" id="WP_146884201.1">
    <property type="nucleotide sequence ID" value="NZ_BJXB01000007.1"/>
</dbReference>
<dbReference type="SUPFAM" id="SSF52218">
    <property type="entry name" value="Flavoproteins"/>
    <property type="match status" value="1"/>
</dbReference>
<dbReference type="NCBIfam" id="TIGR01752">
    <property type="entry name" value="flav_long"/>
    <property type="match status" value="1"/>
</dbReference>
<evidence type="ECO:0000256" key="3">
    <source>
        <dbReference type="ARBA" id="ARBA00022448"/>
    </source>
</evidence>
<dbReference type="GO" id="GO:0010181">
    <property type="term" value="F:FMN binding"/>
    <property type="evidence" value="ECO:0007669"/>
    <property type="project" value="UniProtKB-UniRule"/>
</dbReference>
<name>A0A511N0Q4_DEIC1</name>
<dbReference type="Pfam" id="PF00258">
    <property type="entry name" value="Flavodoxin_1"/>
    <property type="match status" value="1"/>
</dbReference>
<gene>
    <name evidence="9" type="primary">isiB</name>
    <name evidence="9" type="ORF">DC3_20240</name>
</gene>
<evidence type="ECO:0000256" key="4">
    <source>
        <dbReference type="ARBA" id="ARBA00022630"/>
    </source>
</evidence>
<evidence type="ECO:0000256" key="6">
    <source>
        <dbReference type="ARBA" id="ARBA00022982"/>
    </source>
</evidence>
<dbReference type="PANTHER" id="PTHR42809">
    <property type="entry name" value="FLAVODOXIN 2"/>
    <property type="match status" value="1"/>
</dbReference>
<dbReference type="InterPro" id="IPR010086">
    <property type="entry name" value="Flavodoxin_lc"/>
</dbReference>
<dbReference type="PROSITE" id="PS50902">
    <property type="entry name" value="FLAVODOXIN_LIKE"/>
    <property type="match status" value="1"/>
</dbReference>
<evidence type="ECO:0000256" key="1">
    <source>
        <dbReference type="ARBA" id="ARBA00001917"/>
    </source>
</evidence>
<dbReference type="InterPro" id="IPR029039">
    <property type="entry name" value="Flavoprotein-like_sf"/>
</dbReference>
<dbReference type="OrthoDB" id="9790745at2"/>
<dbReference type="InterPro" id="IPR008254">
    <property type="entry name" value="Flavodoxin/NO_synth"/>
</dbReference>
<dbReference type="Proteomes" id="UP000321306">
    <property type="component" value="Unassembled WGS sequence"/>
</dbReference>
<dbReference type="AlphaFoldDB" id="A0A511N0Q4"/>
<comment type="function">
    <text evidence="7">Low-potential electron donor to a number of redox enzymes.</text>
</comment>
<keyword evidence="5 7" id="KW-0288">FMN</keyword>
<keyword evidence="4 7" id="KW-0285">Flavoprotein</keyword>
<feature type="domain" description="Flavodoxin-like" evidence="8">
    <location>
        <begin position="3"/>
        <end position="166"/>
    </location>
</feature>
<evidence type="ECO:0000256" key="2">
    <source>
        <dbReference type="ARBA" id="ARBA00005267"/>
    </source>
</evidence>
<evidence type="ECO:0000313" key="10">
    <source>
        <dbReference type="Proteomes" id="UP000321306"/>
    </source>
</evidence>
<evidence type="ECO:0000259" key="8">
    <source>
        <dbReference type="PROSITE" id="PS50902"/>
    </source>
</evidence>
<keyword evidence="6 7" id="KW-0249">Electron transport</keyword>
<dbReference type="EMBL" id="BJXB01000007">
    <property type="protein sequence ID" value="GEM46389.1"/>
    <property type="molecule type" value="Genomic_DNA"/>
</dbReference>
<sequence length="173" mass="19050">MNVGIFYGSSYGNTEQAARAVAQQLEHKAGATVEVIDVSRKELARMQDFDLILIGCSTWHIGDLQDDWDSALTDLRQLDLTGKTVALFGAGDQYTYADTFQDALGILAEEFEKIGATLVGFTSVEGYEHVGSRGQRGECFVGLALDYDNQEDLNDERIDRWTTQILSECAVPA</sequence>
<dbReference type="PIRSF" id="PIRSF038996">
    <property type="entry name" value="FldA"/>
    <property type="match status" value="1"/>
</dbReference>
<dbReference type="InterPro" id="IPR050619">
    <property type="entry name" value="Flavodoxin"/>
</dbReference>
<evidence type="ECO:0000256" key="5">
    <source>
        <dbReference type="ARBA" id="ARBA00022643"/>
    </source>
</evidence>
<protein>
    <recommendedName>
        <fullName evidence="7">Flavodoxin</fullName>
    </recommendedName>
</protein>
<comment type="caution">
    <text evidence="9">The sequence shown here is derived from an EMBL/GenBank/DDBJ whole genome shotgun (WGS) entry which is preliminary data.</text>
</comment>
<dbReference type="GO" id="GO:0009055">
    <property type="term" value="F:electron transfer activity"/>
    <property type="evidence" value="ECO:0007669"/>
    <property type="project" value="UniProtKB-UniRule"/>
</dbReference>
<keyword evidence="3 7" id="KW-0813">Transport</keyword>
<organism evidence="9 10">
    <name type="scientific">Deinococcus cellulosilyticus (strain DSM 18568 / NBRC 106333 / KACC 11606 / 5516J-15)</name>
    <dbReference type="NCBI Taxonomy" id="1223518"/>
    <lineage>
        <taxon>Bacteria</taxon>
        <taxon>Thermotogati</taxon>
        <taxon>Deinococcota</taxon>
        <taxon>Deinococci</taxon>
        <taxon>Deinococcales</taxon>
        <taxon>Deinococcaceae</taxon>
        <taxon>Deinococcus</taxon>
    </lineage>
</organism>
<dbReference type="InterPro" id="IPR001226">
    <property type="entry name" value="Flavodoxin_CS"/>
</dbReference>
<dbReference type="NCBIfam" id="NF006739">
    <property type="entry name" value="PRK09267.1-5"/>
    <property type="match status" value="1"/>
</dbReference>
<dbReference type="Gene3D" id="3.40.50.360">
    <property type="match status" value="1"/>
</dbReference>
<dbReference type="PANTHER" id="PTHR42809:SF1">
    <property type="entry name" value="FLAVODOXIN 1"/>
    <property type="match status" value="1"/>
</dbReference>
<reference evidence="9 10" key="1">
    <citation type="submission" date="2019-07" db="EMBL/GenBank/DDBJ databases">
        <title>Whole genome shotgun sequence of Deinococcus cellulosilyticus NBRC 106333.</title>
        <authorList>
            <person name="Hosoyama A."/>
            <person name="Uohara A."/>
            <person name="Ohji S."/>
            <person name="Ichikawa N."/>
        </authorList>
    </citation>
    <scope>NUCLEOTIDE SEQUENCE [LARGE SCALE GENOMIC DNA]</scope>
    <source>
        <strain evidence="9 10">NBRC 106333</strain>
    </source>
</reference>
<evidence type="ECO:0000313" key="9">
    <source>
        <dbReference type="EMBL" id="GEM46389.1"/>
    </source>
</evidence>
<comment type="similarity">
    <text evidence="2 7">Belongs to the flavodoxin family.</text>
</comment>
<evidence type="ECO:0000256" key="7">
    <source>
        <dbReference type="PIRNR" id="PIRNR038996"/>
    </source>
</evidence>
<accession>A0A511N0Q4</accession>